<reference evidence="1 2" key="1">
    <citation type="journal article" date="2014" name="Am. J. Bot.">
        <title>Genome assembly and annotation for red clover (Trifolium pratense; Fabaceae).</title>
        <authorList>
            <person name="Istvanek J."/>
            <person name="Jaros M."/>
            <person name="Krenek A."/>
            <person name="Repkova J."/>
        </authorList>
    </citation>
    <scope>NUCLEOTIDE SEQUENCE [LARGE SCALE GENOMIC DNA]</scope>
    <source>
        <strain evidence="2">cv. Tatra</strain>
        <tissue evidence="1">Young leaves</tissue>
    </source>
</reference>
<dbReference type="CDD" id="cd06222">
    <property type="entry name" value="RNase_H_like"/>
    <property type="match status" value="1"/>
</dbReference>
<dbReference type="SUPFAM" id="SSF53098">
    <property type="entry name" value="Ribonuclease H-like"/>
    <property type="match status" value="1"/>
</dbReference>
<accession>A0A2K3M0A5</accession>
<reference evidence="1 2" key="2">
    <citation type="journal article" date="2017" name="Front. Plant Sci.">
        <title>Gene Classification and Mining of Molecular Markers Useful in Red Clover (Trifolium pratense) Breeding.</title>
        <authorList>
            <person name="Istvanek J."/>
            <person name="Dluhosova J."/>
            <person name="Dluhos P."/>
            <person name="Patkova L."/>
            <person name="Nedelnik J."/>
            <person name="Repkova J."/>
        </authorList>
    </citation>
    <scope>NUCLEOTIDE SEQUENCE [LARGE SCALE GENOMIC DNA]</scope>
    <source>
        <strain evidence="2">cv. Tatra</strain>
        <tissue evidence="1">Young leaves</tissue>
    </source>
</reference>
<dbReference type="InterPro" id="IPR012337">
    <property type="entry name" value="RNaseH-like_sf"/>
</dbReference>
<protein>
    <submittedName>
        <fullName evidence="1">Uncharacterized protein</fullName>
    </submittedName>
</protein>
<dbReference type="InterPro" id="IPR053151">
    <property type="entry name" value="RNase_H-like"/>
</dbReference>
<sequence length="106" mass="12215">MAEKTQTIAMIEWNARKEGFIKLNTDGACRSNEMAGCEGVIPGSQGEWIRGYAKNIGRCIAFVMKLWRVLEGLRCIRTMRFKKVELNIDLAFVEQVLKFRKFHCLT</sequence>
<dbReference type="Gene3D" id="3.30.420.10">
    <property type="entry name" value="Ribonuclease H-like superfamily/Ribonuclease H"/>
    <property type="match status" value="1"/>
</dbReference>
<dbReference type="AlphaFoldDB" id="A0A2K3M0A5"/>
<dbReference type="PANTHER" id="PTHR47723:SF19">
    <property type="entry name" value="POLYNUCLEOTIDYL TRANSFERASE, RIBONUCLEASE H-LIKE SUPERFAMILY PROTEIN"/>
    <property type="match status" value="1"/>
</dbReference>
<name>A0A2K3M0A5_TRIPR</name>
<comment type="caution">
    <text evidence="1">The sequence shown here is derived from an EMBL/GenBank/DDBJ whole genome shotgun (WGS) entry which is preliminary data.</text>
</comment>
<proteinExistence type="predicted"/>
<evidence type="ECO:0000313" key="1">
    <source>
        <dbReference type="EMBL" id="PNX84203.1"/>
    </source>
</evidence>
<dbReference type="InterPro" id="IPR044730">
    <property type="entry name" value="RNase_H-like_dom_plant"/>
</dbReference>
<evidence type="ECO:0000313" key="2">
    <source>
        <dbReference type="Proteomes" id="UP000236291"/>
    </source>
</evidence>
<dbReference type="PANTHER" id="PTHR47723">
    <property type="entry name" value="OS05G0353850 PROTEIN"/>
    <property type="match status" value="1"/>
</dbReference>
<dbReference type="InterPro" id="IPR036397">
    <property type="entry name" value="RNaseH_sf"/>
</dbReference>
<dbReference type="Proteomes" id="UP000236291">
    <property type="component" value="Unassembled WGS sequence"/>
</dbReference>
<gene>
    <name evidence="1" type="ORF">L195_g040259</name>
</gene>
<organism evidence="1 2">
    <name type="scientific">Trifolium pratense</name>
    <name type="common">Red clover</name>
    <dbReference type="NCBI Taxonomy" id="57577"/>
    <lineage>
        <taxon>Eukaryota</taxon>
        <taxon>Viridiplantae</taxon>
        <taxon>Streptophyta</taxon>
        <taxon>Embryophyta</taxon>
        <taxon>Tracheophyta</taxon>
        <taxon>Spermatophyta</taxon>
        <taxon>Magnoliopsida</taxon>
        <taxon>eudicotyledons</taxon>
        <taxon>Gunneridae</taxon>
        <taxon>Pentapetalae</taxon>
        <taxon>rosids</taxon>
        <taxon>fabids</taxon>
        <taxon>Fabales</taxon>
        <taxon>Fabaceae</taxon>
        <taxon>Papilionoideae</taxon>
        <taxon>50 kb inversion clade</taxon>
        <taxon>NPAAA clade</taxon>
        <taxon>Hologalegina</taxon>
        <taxon>IRL clade</taxon>
        <taxon>Trifolieae</taxon>
        <taxon>Trifolium</taxon>
    </lineage>
</organism>
<dbReference type="GO" id="GO:0003676">
    <property type="term" value="F:nucleic acid binding"/>
    <property type="evidence" value="ECO:0007669"/>
    <property type="project" value="InterPro"/>
</dbReference>
<dbReference type="EMBL" id="ASHM01045842">
    <property type="protein sequence ID" value="PNX84203.1"/>
    <property type="molecule type" value="Genomic_DNA"/>
</dbReference>